<dbReference type="EMBL" id="AWEX01000046">
    <property type="protein sequence ID" value="KED04480.1"/>
    <property type="molecule type" value="Genomic_DNA"/>
</dbReference>
<evidence type="ECO:0000313" key="3">
    <source>
        <dbReference type="Proteomes" id="UP000028704"/>
    </source>
</evidence>
<protein>
    <submittedName>
        <fullName evidence="2">Transposase</fullName>
    </submittedName>
</protein>
<feature type="non-terminal residue" evidence="2">
    <location>
        <position position="149"/>
    </location>
</feature>
<comment type="caution">
    <text evidence="2">The sequence shown here is derived from an EMBL/GenBank/DDBJ whole genome shotgun (WGS) entry which is preliminary data.</text>
</comment>
<gene>
    <name evidence="2" type="ORF">CECT5772_05136</name>
</gene>
<dbReference type="Proteomes" id="UP000028704">
    <property type="component" value="Unassembled WGS sequence"/>
</dbReference>
<dbReference type="AlphaFoldDB" id="A0A922T279"/>
<sequence>ANRYLKRWIKRFNKQFGGLASESVFEKAPKPAQRNLLLARISERVIDSGHHIRYQNNFYLPVEGDKEIYFTPKTKALVIEAFDGDIYLNIADNIYATRKLPKHEKHSKEFEMVPKTKKERRKYIPPQSHPWKLASFKQYLHKIGKSYEE</sequence>
<feature type="non-terminal residue" evidence="2">
    <location>
        <position position="1"/>
    </location>
</feature>
<feature type="compositionally biased region" description="Basic and acidic residues" evidence="1">
    <location>
        <begin position="106"/>
        <end position="116"/>
    </location>
</feature>
<organism evidence="2 3">
    <name type="scientific">Streptococcus equi subsp. ruminatorum CECT 5772</name>
    <dbReference type="NCBI Taxonomy" id="1051981"/>
    <lineage>
        <taxon>Bacteria</taxon>
        <taxon>Bacillati</taxon>
        <taxon>Bacillota</taxon>
        <taxon>Bacilli</taxon>
        <taxon>Lactobacillales</taxon>
        <taxon>Streptococcaceae</taxon>
        <taxon>Streptococcus</taxon>
    </lineage>
</organism>
<evidence type="ECO:0000256" key="1">
    <source>
        <dbReference type="SAM" id="MobiDB-lite"/>
    </source>
</evidence>
<proteinExistence type="predicted"/>
<name>A0A922T279_9STRE</name>
<feature type="region of interest" description="Disordered" evidence="1">
    <location>
        <begin position="106"/>
        <end position="125"/>
    </location>
</feature>
<evidence type="ECO:0000313" key="2">
    <source>
        <dbReference type="EMBL" id="KED04480.1"/>
    </source>
</evidence>
<accession>A0A922T279</accession>
<reference evidence="2 3" key="1">
    <citation type="journal article" date="2014" name="Int. J. Syst. Evol. Microbiol.">
        <title>Phylogenomics and the dynamic genome evolution of the genus Streptococcus.</title>
        <authorList>
            <consortium name="The Broad Institute Genome Sequencing Platform"/>
            <person name="Richards V.P."/>
            <person name="Palmer S.R."/>
            <person name="Pavinski Bitar P.D."/>
            <person name="Qin X."/>
            <person name="Weinstock G.M."/>
            <person name="Highlander S.K."/>
            <person name="Town C.D."/>
            <person name="Burne R.A."/>
            <person name="Stanhope M.J."/>
        </authorList>
    </citation>
    <scope>NUCLEOTIDE SEQUENCE [LARGE SCALE GENOMIC DNA]</scope>
    <source>
        <strain evidence="2 3">CECT 5772</strain>
    </source>
</reference>